<dbReference type="EMBL" id="DXGA01000192">
    <property type="protein sequence ID" value="HIW94630.1"/>
    <property type="molecule type" value="Genomic_DNA"/>
</dbReference>
<dbReference type="AlphaFoldDB" id="A0A9D1RW00"/>
<protein>
    <submittedName>
        <fullName evidence="2">Conjugal transfer protein TraL</fullName>
    </submittedName>
</protein>
<feature type="transmembrane region" description="Helical" evidence="1">
    <location>
        <begin position="38"/>
        <end position="58"/>
    </location>
</feature>
<proteinExistence type="predicted"/>
<evidence type="ECO:0000313" key="3">
    <source>
        <dbReference type="Proteomes" id="UP000824192"/>
    </source>
</evidence>
<feature type="transmembrane region" description="Helical" evidence="1">
    <location>
        <begin position="140"/>
        <end position="161"/>
    </location>
</feature>
<feature type="transmembrane region" description="Helical" evidence="1">
    <location>
        <begin position="250"/>
        <end position="271"/>
    </location>
</feature>
<comment type="caution">
    <text evidence="2">The sequence shown here is derived from an EMBL/GenBank/DDBJ whole genome shotgun (WGS) entry which is preliminary data.</text>
</comment>
<reference evidence="2" key="1">
    <citation type="journal article" date="2021" name="PeerJ">
        <title>Extensive microbial diversity within the chicken gut microbiome revealed by metagenomics and culture.</title>
        <authorList>
            <person name="Gilroy R."/>
            <person name="Ravi A."/>
            <person name="Getino M."/>
            <person name="Pursley I."/>
            <person name="Horton D.L."/>
            <person name="Alikhan N.F."/>
            <person name="Baker D."/>
            <person name="Gharbi K."/>
            <person name="Hall N."/>
            <person name="Watson M."/>
            <person name="Adriaenssens E.M."/>
            <person name="Foster-Nyarko E."/>
            <person name="Jarju S."/>
            <person name="Secka A."/>
            <person name="Antonio M."/>
            <person name="Oren A."/>
            <person name="Chaudhuri R.R."/>
            <person name="La Ragione R."/>
            <person name="Hildebrand F."/>
            <person name="Pallen M.J."/>
        </authorList>
    </citation>
    <scope>NUCLEOTIDE SEQUENCE</scope>
    <source>
        <strain evidence="2">ChiGjej6B6-1540</strain>
    </source>
</reference>
<dbReference type="Proteomes" id="UP000824192">
    <property type="component" value="Unassembled WGS sequence"/>
</dbReference>
<feature type="transmembrane region" description="Helical" evidence="1">
    <location>
        <begin position="388"/>
        <end position="406"/>
    </location>
</feature>
<feature type="transmembrane region" description="Helical" evidence="1">
    <location>
        <begin position="12"/>
        <end position="32"/>
    </location>
</feature>
<feature type="transmembrane region" description="Helical" evidence="1">
    <location>
        <begin position="342"/>
        <end position="360"/>
    </location>
</feature>
<evidence type="ECO:0000313" key="2">
    <source>
        <dbReference type="EMBL" id="HIW94630.1"/>
    </source>
</evidence>
<gene>
    <name evidence="2" type="ORF">H9868_08865</name>
</gene>
<keyword evidence="1" id="KW-0812">Transmembrane</keyword>
<reference evidence="2" key="2">
    <citation type="submission" date="2021-04" db="EMBL/GenBank/DDBJ databases">
        <authorList>
            <person name="Gilroy R."/>
        </authorList>
    </citation>
    <scope>NUCLEOTIDE SEQUENCE</scope>
    <source>
        <strain evidence="2">ChiGjej6B6-1540</strain>
    </source>
</reference>
<sequence length="450" mass="49710">MTASLLPRRTAQWCAALGGVSLLLTVFLTFGLKEGGMGVHLSLVLCLAALGGLGLALLRREGYGREILLAALLPIGLALLLRVLCLDYASYDYRDFLAQWAAYFRTHGGISAIKDPVGNYNAPYLYFMALISYLPFPDLYAIKLFSILFDVLLAWGGLRLVKVLLPARKAAPLLAFCLLLLLPTVVLNGAYWGQCDSIYGAFVLHALACALDKRPGWSVALLAVAFSFKLQTIFLIPLWCVLWYGGRVKFRHLLLFPATYVLTILPAFLLGKPLGDILGVYLGQKQEYTHKLTFNAPSVFSLLPYYAEVDLAFWSKVGIIAAFGLVLAVLAFLFFHRDTLSGWNILAAGVVMAIGVPYLLPYMHERYFFLADCLTLVWFCVDRRRLPVFLLTALASLSSYCVYLRLKYTLVLSFFGQTWVMGVESLLMLAALVLAVGALIASSLQKKPGI</sequence>
<accession>A0A9D1RW00</accession>
<feature type="transmembrane region" description="Helical" evidence="1">
    <location>
        <begin position="426"/>
        <end position="444"/>
    </location>
</feature>
<evidence type="ECO:0000256" key="1">
    <source>
        <dbReference type="SAM" id="Phobius"/>
    </source>
</evidence>
<feature type="transmembrane region" description="Helical" evidence="1">
    <location>
        <begin position="67"/>
        <end position="89"/>
    </location>
</feature>
<keyword evidence="1" id="KW-1133">Transmembrane helix</keyword>
<feature type="transmembrane region" description="Helical" evidence="1">
    <location>
        <begin position="219"/>
        <end position="244"/>
    </location>
</feature>
<keyword evidence="1" id="KW-0472">Membrane</keyword>
<name>A0A9D1RW00_9FIRM</name>
<organism evidence="2 3">
    <name type="scientific">Candidatus Flavonifractor merdipullorum</name>
    <dbReference type="NCBI Taxonomy" id="2838590"/>
    <lineage>
        <taxon>Bacteria</taxon>
        <taxon>Bacillati</taxon>
        <taxon>Bacillota</taxon>
        <taxon>Clostridia</taxon>
        <taxon>Eubacteriales</taxon>
        <taxon>Oscillospiraceae</taxon>
        <taxon>Flavonifractor</taxon>
    </lineage>
</organism>
<feature type="transmembrane region" description="Helical" evidence="1">
    <location>
        <begin position="313"/>
        <end position="335"/>
    </location>
</feature>
<feature type="transmembrane region" description="Helical" evidence="1">
    <location>
        <begin position="173"/>
        <end position="191"/>
    </location>
</feature>